<dbReference type="Pfam" id="PF00429">
    <property type="entry name" value="TLV_coat"/>
    <property type="match status" value="1"/>
</dbReference>
<dbReference type="Gene3D" id="1.10.287.210">
    <property type="match status" value="1"/>
</dbReference>
<dbReference type="GeneTree" id="ENSGT01120000274522"/>
<dbReference type="AlphaFoldDB" id="A0A8C5C8P0"/>
<reference evidence="1" key="2">
    <citation type="submission" date="2025-09" db="UniProtKB">
        <authorList>
            <consortium name="Ensembl"/>
        </authorList>
    </citation>
    <scope>IDENTIFICATION</scope>
</reference>
<evidence type="ECO:0000313" key="2">
    <source>
        <dbReference type="Proteomes" id="UP000694546"/>
    </source>
</evidence>
<proteinExistence type="predicted"/>
<dbReference type="Proteomes" id="UP000694546">
    <property type="component" value="Chromosome 15"/>
</dbReference>
<organism evidence="1 2">
    <name type="scientific">Gadus morhua</name>
    <name type="common">Atlantic cod</name>
    <dbReference type="NCBI Taxonomy" id="8049"/>
    <lineage>
        <taxon>Eukaryota</taxon>
        <taxon>Metazoa</taxon>
        <taxon>Chordata</taxon>
        <taxon>Craniata</taxon>
        <taxon>Vertebrata</taxon>
        <taxon>Euteleostomi</taxon>
        <taxon>Actinopterygii</taxon>
        <taxon>Neopterygii</taxon>
        <taxon>Teleostei</taxon>
        <taxon>Neoteleostei</taxon>
        <taxon>Acanthomorphata</taxon>
        <taxon>Zeiogadaria</taxon>
        <taxon>Gadariae</taxon>
        <taxon>Gadiformes</taxon>
        <taxon>Gadoidei</taxon>
        <taxon>Gadidae</taxon>
        <taxon>Gadus</taxon>
    </lineage>
</organism>
<dbReference type="PANTHER" id="PTHR10424">
    <property type="entry name" value="VIRAL ENVELOPE PROTEIN"/>
    <property type="match status" value="1"/>
</dbReference>
<dbReference type="InterPro" id="IPR018154">
    <property type="entry name" value="TLV/ENV_coat_polyprotein"/>
</dbReference>
<reference evidence="1" key="1">
    <citation type="submission" date="2025-08" db="UniProtKB">
        <authorList>
            <consortium name="Ensembl"/>
        </authorList>
    </citation>
    <scope>IDENTIFICATION</scope>
</reference>
<dbReference type="SUPFAM" id="SSF58069">
    <property type="entry name" value="Virus ectodomain"/>
    <property type="match status" value="1"/>
</dbReference>
<name>A0A8C5C8P0_GADMO</name>
<accession>A0A8C5C8P0</accession>
<evidence type="ECO:0000313" key="1">
    <source>
        <dbReference type="Ensembl" id="ENSGMOP00000058087.1"/>
    </source>
</evidence>
<keyword evidence="2" id="KW-1185">Reference proteome</keyword>
<sequence>MWNQTPLCIIRITLDGRTNLTTNSITLINTQLSSTRLMVLQNRAALDYLLAAVGGTCKVVGHECCTDITDGGTVVEISIITINIQSHTNYIDLVYIIITLEGTVYILPVT</sequence>
<protein>
    <submittedName>
        <fullName evidence="1">Uncharacterized protein</fullName>
    </submittedName>
</protein>
<dbReference type="Ensembl" id="ENSGMOT00000065478.1">
    <property type="protein sequence ID" value="ENSGMOP00000058087.1"/>
    <property type="gene ID" value="ENSGMOG00000034532.1"/>
</dbReference>